<feature type="region of interest" description="Disordered" evidence="1">
    <location>
        <begin position="513"/>
        <end position="538"/>
    </location>
</feature>
<gene>
    <name evidence="3" type="ORF">DCS_03620</name>
</gene>
<feature type="region of interest" description="Disordered" evidence="1">
    <location>
        <begin position="678"/>
        <end position="715"/>
    </location>
</feature>
<dbReference type="GO" id="GO:0016887">
    <property type="term" value="F:ATP hydrolysis activity"/>
    <property type="evidence" value="ECO:0007669"/>
    <property type="project" value="InterPro"/>
</dbReference>
<dbReference type="Proteomes" id="UP000076580">
    <property type="component" value="Chromosome 02"/>
</dbReference>
<dbReference type="InterPro" id="IPR027417">
    <property type="entry name" value="P-loop_NTPase"/>
</dbReference>
<dbReference type="Gene3D" id="3.40.50.300">
    <property type="entry name" value="P-loop containing nucleotide triphosphate hydrolases"/>
    <property type="match status" value="1"/>
</dbReference>
<accession>A0A151GHS6</accession>
<feature type="compositionally biased region" description="Polar residues" evidence="1">
    <location>
        <begin position="239"/>
        <end position="258"/>
    </location>
</feature>
<dbReference type="InterPro" id="IPR003959">
    <property type="entry name" value="ATPase_AAA_core"/>
</dbReference>
<organism evidence="3 4">
    <name type="scientific">Drechmeria coniospora</name>
    <name type="common">Nematophagous fungus</name>
    <name type="synonym">Meria coniospora</name>
    <dbReference type="NCBI Taxonomy" id="98403"/>
    <lineage>
        <taxon>Eukaryota</taxon>
        <taxon>Fungi</taxon>
        <taxon>Dikarya</taxon>
        <taxon>Ascomycota</taxon>
        <taxon>Pezizomycotina</taxon>
        <taxon>Sordariomycetes</taxon>
        <taxon>Hypocreomycetidae</taxon>
        <taxon>Hypocreales</taxon>
        <taxon>Ophiocordycipitaceae</taxon>
        <taxon>Drechmeria</taxon>
    </lineage>
</organism>
<dbReference type="AlphaFoldDB" id="A0A151GHS6"/>
<dbReference type="STRING" id="98403.A0A151GHS6"/>
<feature type="compositionally biased region" description="Basic and acidic residues" evidence="1">
    <location>
        <begin position="204"/>
        <end position="216"/>
    </location>
</feature>
<feature type="compositionally biased region" description="Polar residues" evidence="1">
    <location>
        <begin position="116"/>
        <end position="128"/>
    </location>
</feature>
<evidence type="ECO:0000256" key="1">
    <source>
        <dbReference type="SAM" id="MobiDB-lite"/>
    </source>
</evidence>
<sequence length="1191" mass="129784">MGPILVTTMVQGAVKGSSSEKLHPFFLKGAGRDSSAASSADSTLASTQPVTLDGSRQDSLEDGGRRKRRKKTSAKDQDEDDHEASHQAQRRGSEKSGEPLMDDGMTGHQVALDPPSSITDLPTATQTAARLPTPPSTDSSTAMPRIPLGMSNPSDRQSASDTEPGNATPLKQRVLRFNPKTGTLGAPPKPKQERSPSLLVIIRYGRDEEDRKRMGDKVTQILDGKLQILDNPTKKRGGTTCTKSEAPSTKEPITQKSTHPFFSSKPKQPPPEQAGSFPSKDKSSALSTPSTSGEKPKAFAADTPGRPLQFGFKSSGAKLPRAINPMWPAAGMSHVRGDEPCTTNAQRPLHKAETSRKSKGLVTTISLGESILSRLLDHVDLDAVRRSLPTDEDSFAPAPAGLRLPKRRFETGRQLRRRIQRQLSKSVAALSMADDSSHDELSGNPQQTIHPAIRHHYHSLETRLSTLDMSSCEGLSWTAKYCPTTAAQVLQTGKEAAKLKQWLEAMKVLSVDTGGEVASKSKSDGAPKRKRRKNKLDGFVVDSDEEDGELDELSNDDEDDASDESLAAMGVRKSLIQSLGVSAKSSKDQRLKNTVVISGPHGCGKTAAVYAVAKELDFEVFEINPGSRRSGKDILERVGDMTRNHLVRHHRTQSTAAASDDDIDDKVAEEIKSGKQGTVATFFKQKPPAAAGKQGKRREKESPGRGPTSSGLNSQRQSLILLEEADVLYEEDKQFWATVMAMMVQSKRPFVVTCNDENLVPLQSLSLHGIFRFQAPPANLAVDLCLLIAANEGHALGRAAVESLYRSRGNDLRAAISELNYWCQIGVGDRRGGSDWFYSRWPKGSDIDEHGDVVRVVSEGTYLAGMGWIGRDLVATASGRLAMEEEFMHQSWDSWKVDMGDWLALLDLRAPALAASRAPSPSQGRLVALTAYDNFYDSMSAADVCCSGRAFGTMLQEQLDPTLPALPSKTKDDFTIGQTLLEVDMMSSSTLSNAAISMSLKSLGREILGRSMAGLDSTADSSSLRAVDEPKAISLLDSFFRTNRHQLTRLDVAGAFDPIAVSSKAQPSSHLEPSVFDRTMKLILLDIAPWVRGIVAFDDQRMQERKKLSNLLSQGGKTKRMRTTRSAYSALEGGERRLTRKERYFGHGVSTYMVMRTGAKSYPHDYVPERPKEIVAEETMTSSPDSADSPF</sequence>
<dbReference type="PANTHER" id="PTHR23389:SF21">
    <property type="entry name" value="ATPASE FAMILY AAA DOMAIN-CONTAINING PROTEIN 5"/>
    <property type="match status" value="1"/>
</dbReference>
<feature type="compositionally biased region" description="Polar residues" evidence="1">
    <location>
        <begin position="284"/>
        <end position="293"/>
    </location>
</feature>
<dbReference type="InterPro" id="IPR003593">
    <property type="entry name" value="AAA+_ATPase"/>
</dbReference>
<dbReference type="GO" id="GO:0005524">
    <property type="term" value="F:ATP binding"/>
    <property type="evidence" value="ECO:0007669"/>
    <property type="project" value="InterPro"/>
</dbReference>
<dbReference type="PANTHER" id="PTHR23389">
    <property type="entry name" value="CHROMOSOME TRANSMISSION FIDELITY FACTOR 18"/>
    <property type="match status" value="1"/>
</dbReference>
<dbReference type="EMBL" id="LAYC01000002">
    <property type="protein sequence ID" value="KYK56619.1"/>
    <property type="molecule type" value="Genomic_DNA"/>
</dbReference>
<dbReference type="GeneID" id="63716263"/>
<reference evidence="3 4" key="1">
    <citation type="journal article" date="2016" name="Sci. Rep.">
        <title>Insights into Adaptations to a Near-Obligate Nematode Endoparasitic Lifestyle from the Finished Genome of Drechmeria coniospora.</title>
        <authorList>
            <person name="Zhang L."/>
            <person name="Zhou Z."/>
            <person name="Guo Q."/>
            <person name="Fokkens L."/>
            <person name="Miskei M."/>
            <person name="Pocsi I."/>
            <person name="Zhang W."/>
            <person name="Chen M."/>
            <person name="Wang L."/>
            <person name="Sun Y."/>
            <person name="Donzelli B.G."/>
            <person name="Gibson D.M."/>
            <person name="Nelson D.R."/>
            <person name="Luo J.G."/>
            <person name="Rep M."/>
            <person name="Liu H."/>
            <person name="Yang S."/>
            <person name="Wang J."/>
            <person name="Krasnoff S.B."/>
            <person name="Xu Y."/>
            <person name="Molnar I."/>
            <person name="Lin M."/>
        </authorList>
    </citation>
    <scope>NUCLEOTIDE SEQUENCE [LARGE SCALE GENOMIC DNA]</scope>
    <source>
        <strain evidence="3 4">ARSEF 6962</strain>
    </source>
</reference>
<feature type="domain" description="AAA+ ATPase" evidence="2">
    <location>
        <begin position="591"/>
        <end position="781"/>
    </location>
</feature>
<dbReference type="Pfam" id="PF00004">
    <property type="entry name" value="AAA"/>
    <property type="match status" value="1"/>
</dbReference>
<dbReference type="GO" id="GO:0005634">
    <property type="term" value="C:nucleus"/>
    <property type="evidence" value="ECO:0007669"/>
    <property type="project" value="TreeGrafter"/>
</dbReference>
<protein>
    <submittedName>
        <fullName evidence="3">ATPase, AAA family protein</fullName>
    </submittedName>
</protein>
<evidence type="ECO:0000313" key="4">
    <source>
        <dbReference type="Proteomes" id="UP000076580"/>
    </source>
</evidence>
<dbReference type="GO" id="GO:0003677">
    <property type="term" value="F:DNA binding"/>
    <property type="evidence" value="ECO:0007669"/>
    <property type="project" value="TreeGrafter"/>
</dbReference>
<dbReference type="InParanoid" id="A0A151GHS6"/>
<feature type="compositionally biased region" description="Low complexity" evidence="1">
    <location>
        <begin position="33"/>
        <end position="47"/>
    </location>
</feature>
<dbReference type="SUPFAM" id="SSF52540">
    <property type="entry name" value="P-loop containing nucleoside triphosphate hydrolases"/>
    <property type="match status" value="1"/>
</dbReference>
<proteinExistence type="predicted"/>
<feature type="region of interest" description="Disordered" evidence="1">
    <location>
        <begin position="544"/>
        <end position="563"/>
    </location>
</feature>
<dbReference type="RefSeq" id="XP_040655971.1">
    <property type="nucleotide sequence ID" value="XM_040800938.1"/>
</dbReference>
<name>A0A151GHS6_DRECN</name>
<dbReference type="SMART" id="SM00382">
    <property type="entry name" value="AAA"/>
    <property type="match status" value="1"/>
</dbReference>
<feature type="region of interest" description="Disordered" evidence="1">
    <location>
        <begin position="30"/>
        <end position="314"/>
    </location>
</feature>
<keyword evidence="4" id="KW-1185">Reference proteome</keyword>
<comment type="caution">
    <text evidence="3">The sequence shown here is derived from an EMBL/GenBank/DDBJ whole genome shotgun (WGS) entry which is preliminary data.</text>
</comment>
<evidence type="ECO:0000259" key="2">
    <source>
        <dbReference type="SMART" id="SM00382"/>
    </source>
</evidence>
<feature type="compositionally biased region" description="Basic and acidic residues" evidence="1">
    <location>
        <begin position="55"/>
        <end position="64"/>
    </location>
</feature>
<evidence type="ECO:0000313" key="3">
    <source>
        <dbReference type="EMBL" id="KYK56619.1"/>
    </source>
</evidence>
<feature type="compositionally biased region" description="Polar residues" evidence="1">
    <location>
        <begin position="151"/>
        <end position="165"/>
    </location>
</feature>